<proteinExistence type="inferred from homology"/>
<dbReference type="InterPro" id="IPR036388">
    <property type="entry name" value="WH-like_DNA-bd_sf"/>
</dbReference>
<dbReference type="RefSeq" id="WP_275845809.1">
    <property type="nucleotide sequence ID" value="NZ_CP135996.1"/>
</dbReference>
<evidence type="ECO:0000256" key="2">
    <source>
        <dbReference type="SAM" id="MobiDB-lite"/>
    </source>
</evidence>
<evidence type="ECO:0000256" key="1">
    <source>
        <dbReference type="ARBA" id="ARBA00006525"/>
    </source>
</evidence>
<protein>
    <submittedName>
        <fullName evidence="5">DNA-processing protein DprA</fullName>
    </submittedName>
</protein>
<evidence type="ECO:0000259" key="4">
    <source>
        <dbReference type="Pfam" id="PF17782"/>
    </source>
</evidence>
<evidence type="ECO:0000259" key="3">
    <source>
        <dbReference type="Pfam" id="PF02481"/>
    </source>
</evidence>
<dbReference type="InterPro" id="IPR003488">
    <property type="entry name" value="DprA"/>
</dbReference>
<dbReference type="Proteomes" id="UP001300604">
    <property type="component" value="Chromosome"/>
</dbReference>
<reference evidence="5" key="2">
    <citation type="submission" date="2024-06" db="EMBL/GenBank/DDBJ databases">
        <title>Caproicibacterium argilliputei sp. nov, a novel caproic acid producing anaerobic bacterium isolated from pit mud.</title>
        <authorList>
            <person name="Xia S."/>
        </authorList>
    </citation>
    <scope>NUCLEOTIDE SEQUENCE</scope>
    <source>
        <strain evidence="5">ZCY20-5</strain>
    </source>
</reference>
<dbReference type="Gene3D" id="1.10.10.10">
    <property type="entry name" value="Winged helix-like DNA-binding domain superfamily/Winged helix DNA-binding domain"/>
    <property type="match status" value="1"/>
</dbReference>
<dbReference type="EMBL" id="CP135996">
    <property type="protein sequence ID" value="WOC33410.1"/>
    <property type="molecule type" value="Genomic_DNA"/>
</dbReference>
<reference evidence="5" key="1">
    <citation type="submission" date="2023-09" db="EMBL/GenBank/DDBJ databases">
        <authorList>
            <person name="Zeng C."/>
        </authorList>
    </citation>
    <scope>NUCLEOTIDE SEQUENCE</scope>
    <source>
        <strain evidence="5">ZCY20-5</strain>
    </source>
</reference>
<sequence>MSVVMSVDERIWWIWLQHGLGAGASKQQRILEAYPTVEAFYRAGVEGWRLEGYFTERELLRLQRFSPEQAQAQLEYAEKLGQRVLTPDMPTYPQCLREIHNYPCALYMRGTLPPVDLMLSIALVGTRKATRSGCSVAHTMGYELAKAGAVVVSGGALGIDTQAHRGAVEAAGRSICVLGCGIDADYLLSNASLREAVTLDGALISEFPPGTPAMASNFPIRNRIISGLCDATVVVEAAAKSGALITADYAADQGRDVFAVPGNVMSTVSKGTNRLLQDGCAPATCALDVLHSYETKYKLILPENPGMNVELPPRQAEPPQPSQKPAAPAGLSKTAEKLYAALSARPQSIDELCAALCLQPAALLAAATELELRGLIRAGAGQRYALV</sequence>
<name>A0AA97DA43_9FIRM</name>
<dbReference type="Gene3D" id="3.40.50.450">
    <property type="match status" value="1"/>
</dbReference>
<organism evidence="5 6">
    <name type="scientific">Caproicibacterium argilliputei</name>
    <dbReference type="NCBI Taxonomy" id="3030016"/>
    <lineage>
        <taxon>Bacteria</taxon>
        <taxon>Bacillati</taxon>
        <taxon>Bacillota</taxon>
        <taxon>Clostridia</taxon>
        <taxon>Eubacteriales</taxon>
        <taxon>Oscillospiraceae</taxon>
        <taxon>Caproicibacterium</taxon>
    </lineage>
</organism>
<feature type="domain" description="Smf/DprA SLOG" evidence="3">
    <location>
        <begin position="84"/>
        <end position="292"/>
    </location>
</feature>
<dbReference type="GO" id="GO:0009294">
    <property type="term" value="P:DNA-mediated transformation"/>
    <property type="evidence" value="ECO:0007669"/>
    <property type="project" value="InterPro"/>
</dbReference>
<keyword evidence="6" id="KW-1185">Reference proteome</keyword>
<dbReference type="AlphaFoldDB" id="A0AA97DA43"/>
<comment type="similarity">
    <text evidence="1">Belongs to the DprA/Smf family.</text>
</comment>
<accession>A0AA97DA43</accession>
<dbReference type="NCBIfam" id="TIGR00732">
    <property type="entry name" value="dprA"/>
    <property type="match status" value="1"/>
</dbReference>
<evidence type="ECO:0000313" key="6">
    <source>
        <dbReference type="Proteomes" id="UP001300604"/>
    </source>
</evidence>
<evidence type="ECO:0000313" key="5">
    <source>
        <dbReference type="EMBL" id="WOC33410.1"/>
    </source>
</evidence>
<dbReference type="Pfam" id="PF02481">
    <property type="entry name" value="DNA_processg_A"/>
    <property type="match status" value="1"/>
</dbReference>
<dbReference type="InterPro" id="IPR041614">
    <property type="entry name" value="DprA_WH"/>
</dbReference>
<dbReference type="Pfam" id="PF17782">
    <property type="entry name" value="WHD_DprA"/>
    <property type="match status" value="1"/>
</dbReference>
<feature type="region of interest" description="Disordered" evidence="2">
    <location>
        <begin position="308"/>
        <end position="329"/>
    </location>
</feature>
<dbReference type="PANTHER" id="PTHR43022">
    <property type="entry name" value="PROTEIN SMF"/>
    <property type="match status" value="1"/>
</dbReference>
<dbReference type="InterPro" id="IPR057666">
    <property type="entry name" value="DrpA_SLOG"/>
</dbReference>
<dbReference type="SUPFAM" id="SSF102405">
    <property type="entry name" value="MCP/YpsA-like"/>
    <property type="match status" value="1"/>
</dbReference>
<feature type="domain" description="DprA winged helix" evidence="4">
    <location>
        <begin position="323"/>
        <end position="382"/>
    </location>
</feature>
<gene>
    <name evidence="5" type="primary">dprA</name>
    <name evidence="5" type="ORF">PXC00_05965</name>
</gene>
<dbReference type="PANTHER" id="PTHR43022:SF1">
    <property type="entry name" value="PROTEIN SMF"/>
    <property type="match status" value="1"/>
</dbReference>
<dbReference type="KEGG" id="carl:PXC00_05965"/>